<dbReference type="CDD" id="cd00067">
    <property type="entry name" value="GAL4"/>
    <property type="match status" value="1"/>
</dbReference>
<dbReference type="GO" id="GO:0000981">
    <property type="term" value="F:DNA-binding transcription factor activity, RNA polymerase II-specific"/>
    <property type="evidence" value="ECO:0007669"/>
    <property type="project" value="InterPro"/>
</dbReference>
<evidence type="ECO:0000256" key="5">
    <source>
        <dbReference type="SAM" id="MobiDB-lite"/>
    </source>
</evidence>
<dbReference type="SUPFAM" id="SSF57701">
    <property type="entry name" value="Zn2/Cys6 DNA-binding domain"/>
    <property type="match status" value="1"/>
</dbReference>
<dbReference type="PROSITE" id="PS50048">
    <property type="entry name" value="ZN2_CY6_FUNGAL_2"/>
    <property type="match status" value="1"/>
</dbReference>
<dbReference type="SMART" id="SM00066">
    <property type="entry name" value="GAL4"/>
    <property type="match status" value="1"/>
</dbReference>
<keyword evidence="8" id="KW-1185">Reference proteome</keyword>
<evidence type="ECO:0000256" key="3">
    <source>
        <dbReference type="ARBA" id="ARBA00023163"/>
    </source>
</evidence>
<evidence type="ECO:0000256" key="2">
    <source>
        <dbReference type="ARBA" id="ARBA00023125"/>
    </source>
</evidence>
<evidence type="ECO:0000313" key="8">
    <source>
        <dbReference type="Proteomes" id="UP000091918"/>
    </source>
</evidence>
<feature type="region of interest" description="Disordered" evidence="5">
    <location>
        <begin position="90"/>
        <end position="118"/>
    </location>
</feature>
<keyword evidence="2" id="KW-0238">DNA-binding</keyword>
<evidence type="ECO:0000313" key="7">
    <source>
        <dbReference type="EMBL" id="OAX78121.1"/>
    </source>
</evidence>
<dbReference type="Proteomes" id="UP000091918">
    <property type="component" value="Unassembled WGS sequence"/>
</dbReference>
<dbReference type="EMBL" id="LGUA01001729">
    <property type="protein sequence ID" value="OAX78121.1"/>
    <property type="molecule type" value="Genomic_DNA"/>
</dbReference>
<dbReference type="PROSITE" id="PS00463">
    <property type="entry name" value="ZN2_CY6_FUNGAL_1"/>
    <property type="match status" value="1"/>
</dbReference>
<proteinExistence type="predicted"/>
<accession>A0A1B7NMR8</accession>
<dbReference type="FunFam" id="4.10.240.10:FF:000008">
    <property type="entry name" value="C6 zinc finger domain-containing protein"/>
    <property type="match status" value="1"/>
</dbReference>
<dbReference type="InterPro" id="IPR001138">
    <property type="entry name" value="Zn2Cys6_DnaBD"/>
</dbReference>
<dbReference type="InterPro" id="IPR036864">
    <property type="entry name" value="Zn2-C6_fun-type_DNA-bd_sf"/>
</dbReference>
<feature type="compositionally biased region" description="Low complexity" evidence="5">
    <location>
        <begin position="94"/>
        <end position="108"/>
    </location>
</feature>
<dbReference type="Pfam" id="PF00172">
    <property type="entry name" value="Zn_clus"/>
    <property type="match status" value="1"/>
</dbReference>
<sequence length="392" mass="43371">MSSEAPINPKKGSISDAVAYPRPRRATIGCEVCRSRKSRCDGNRPKCRQCSELNTECIYREPGIKLDAGNKLVLEHLTRIEGLLHSSHAGQTVPPALSSSPPAASSNSGEDTRHGASNLISTIPDSTSVVGLGSFVSPPTSLSTMPKMHTTPALHLLQWPLISDLSFLDLVNVWYACVNPYNWARYHRTALSQGFRDGPESCVVLLVLALGCASNNGSISYLSPEREPPGMSYFAAAWELLPSQMMRNSILSAQCMILASAYLFYLVRPLEAWTLLSNISIKLQLQLGASSRIPPQWKELSDRIYWNTLLFESDLLAELDFPPSGIVQFEETAELLGGFDEEHDEEPAGRDELWYFISEIALRRLLNRVSHMIYQRELKPSTGTFGAGRCRA</sequence>
<dbReference type="OrthoDB" id="4182640at2759"/>
<dbReference type="GO" id="GO:0008270">
    <property type="term" value="F:zinc ion binding"/>
    <property type="evidence" value="ECO:0007669"/>
    <property type="project" value="InterPro"/>
</dbReference>
<comment type="caution">
    <text evidence="7">The sequence shown here is derived from an EMBL/GenBank/DDBJ whole genome shotgun (WGS) entry which is preliminary data.</text>
</comment>
<protein>
    <recommendedName>
        <fullName evidence="6">Zn(2)-C6 fungal-type domain-containing protein</fullName>
    </recommendedName>
</protein>
<reference evidence="7 8" key="1">
    <citation type="submission" date="2015-07" db="EMBL/GenBank/DDBJ databases">
        <title>Emmonsia species relationships and genome sequence.</title>
        <authorList>
            <person name="Cuomo C.A."/>
            <person name="Schwartz I.S."/>
            <person name="Kenyon C."/>
            <person name="de Hoog G.S."/>
            <person name="Govender N.P."/>
            <person name="Botha A."/>
            <person name="Moreno L."/>
            <person name="de Vries M."/>
            <person name="Munoz J.F."/>
            <person name="Stielow J.B."/>
        </authorList>
    </citation>
    <scope>NUCLEOTIDE SEQUENCE [LARGE SCALE GENOMIC DNA]</scope>
    <source>
        <strain evidence="7 8">CBS 136260</strain>
    </source>
</reference>
<dbReference type="AlphaFoldDB" id="A0A1B7NMR8"/>
<organism evidence="7 8">
    <name type="scientific">Emergomyces africanus</name>
    <dbReference type="NCBI Taxonomy" id="1955775"/>
    <lineage>
        <taxon>Eukaryota</taxon>
        <taxon>Fungi</taxon>
        <taxon>Dikarya</taxon>
        <taxon>Ascomycota</taxon>
        <taxon>Pezizomycotina</taxon>
        <taxon>Eurotiomycetes</taxon>
        <taxon>Eurotiomycetidae</taxon>
        <taxon>Onygenales</taxon>
        <taxon>Ajellomycetaceae</taxon>
        <taxon>Emergomyces</taxon>
    </lineage>
</organism>
<name>A0A1B7NMR8_9EURO</name>
<keyword evidence="4" id="KW-0539">Nucleus</keyword>
<evidence type="ECO:0000256" key="4">
    <source>
        <dbReference type="ARBA" id="ARBA00023242"/>
    </source>
</evidence>
<dbReference type="InterPro" id="IPR053181">
    <property type="entry name" value="EcdB-like_regulator"/>
</dbReference>
<feature type="domain" description="Zn(2)-C6 fungal-type" evidence="6">
    <location>
        <begin position="29"/>
        <end position="59"/>
    </location>
</feature>
<dbReference type="PANTHER" id="PTHR47785:SF2">
    <property type="entry name" value="ZN(II)2CYS6 TRANSCRIPTION FACTOR (EUROFUNG)"/>
    <property type="match status" value="1"/>
</dbReference>
<dbReference type="STRING" id="1658172.A0A1B7NMR8"/>
<evidence type="ECO:0000259" key="6">
    <source>
        <dbReference type="PROSITE" id="PS50048"/>
    </source>
</evidence>
<keyword evidence="3" id="KW-0804">Transcription</keyword>
<gene>
    <name evidence="7" type="ORF">ACJ72_07576</name>
</gene>
<evidence type="ECO:0000256" key="1">
    <source>
        <dbReference type="ARBA" id="ARBA00023015"/>
    </source>
</evidence>
<dbReference type="CDD" id="cd12148">
    <property type="entry name" value="fungal_TF_MHR"/>
    <property type="match status" value="1"/>
</dbReference>
<dbReference type="Gene3D" id="4.10.240.10">
    <property type="entry name" value="Zn(2)-C6 fungal-type DNA-binding domain"/>
    <property type="match status" value="1"/>
</dbReference>
<dbReference type="PANTHER" id="PTHR47785">
    <property type="entry name" value="ZN(II)2CYS6 TRANSCRIPTION FACTOR (EUROFUNG)-RELATED-RELATED"/>
    <property type="match status" value="1"/>
</dbReference>
<dbReference type="GO" id="GO:0003677">
    <property type="term" value="F:DNA binding"/>
    <property type="evidence" value="ECO:0007669"/>
    <property type="project" value="UniProtKB-KW"/>
</dbReference>
<keyword evidence="1" id="KW-0805">Transcription regulation</keyword>